<protein>
    <submittedName>
        <fullName evidence="1">Uncharacterized protein</fullName>
    </submittedName>
</protein>
<sequence length="333" mass="37249">MSFDCFSVEVAELVVDQLSDDVPSLRNVALVCHELLPRARFHPFVHIGVRNRDQMHTLREFLDNAPYICPLVRCVTISTTDDEPHSFTILETIPVPLLTRLPNLRRWKVTNQALDFNGQHWLSLSQSTLASLRKYTAMIGHLSINTLSFSGCADLVRAFADQVQIRRDVSEAAVVSLLEISKSSLQELAIHVTREQAGSVLGGQLSNLNTLTLCMPVEGRRVAFLQAISRIASFFKLLSGVGTVRLQELRVHCYGSSFSALAAILAQEGTLEACKQLEQVLLAFPRHALKFSLAESGRRSRSFQEDPKNSELKEHFPTLWSQGKVTVELPMRK</sequence>
<reference evidence="1 2" key="1">
    <citation type="submission" date="2019-01" db="EMBL/GenBank/DDBJ databases">
        <title>Draft genome sequences of three monokaryotic isolates of the white-rot basidiomycete fungus Dichomitus squalens.</title>
        <authorList>
            <consortium name="DOE Joint Genome Institute"/>
            <person name="Lopez S.C."/>
            <person name="Andreopoulos B."/>
            <person name="Pangilinan J."/>
            <person name="Lipzen A."/>
            <person name="Riley R."/>
            <person name="Ahrendt S."/>
            <person name="Ng V."/>
            <person name="Barry K."/>
            <person name="Daum C."/>
            <person name="Grigoriev I.V."/>
            <person name="Hilden K.S."/>
            <person name="Makela M.R."/>
            <person name="de Vries R.P."/>
        </authorList>
    </citation>
    <scope>NUCLEOTIDE SEQUENCE [LARGE SCALE GENOMIC DNA]</scope>
    <source>
        <strain evidence="1 2">CBS 464.89</strain>
    </source>
</reference>
<proteinExistence type="predicted"/>
<name>A0A4Q9PY10_9APHY</name>
<accession>A0A4Q9PY10</accession>
<organism evidence="1 2">
    <name type="scientific">Dichomitus squalens</name>
    <dbReference type="NCBI Taxonomy" id="114155"/>
    <lineage>
        <taxon>Eukaryota</taxon>
        <taxon>Fungi</taxon>
        <taxon>Dikarya</taxon>
        <taxon>Basidiomycota</taxon>
        <taxon>Agaricomycotina</taxon>
        <taxon>Agaricomycetes</taxon>
        <taxon>Polyporales</taxon>
        <taxon>Polyporaceae</taxon>
        <taxon>Dichomitus</taxon>
    </lineage>
</organism>
<dbReference type="AlphaFoldDB" id="A0A4Q9PY10"/>
<dbReference type="EMBL" id="ML145114">
    <property type="protein sequence ID" value="TBU59440.1"/>
    <property type="molecule type" value="Genomic_DNA"/>
</dbReference>
<gene>
    <name evidence="1" type="ORF">BD310DRAFT_817397</name>
</gene>
<dbReference type="Proteomes" id="UP000292082">
    <property type="component" value="Unassembled WGS sequence"/>
</dbReference>
<keyword evidence="2" id="KW-1185">Reference proteome</keyword>
<evidence type="ECO:0000313" key="2">
    <source>
        <dbReference type="Proteomes" id="UP000292082"/>
    </source>
</evidence>
<evidence type="ECO:0000313" key="1">
    <source>
        <dbReference type="EMBL" id="TBU59440.1"/>
    </source>
</evidence>